<comment type="similarity">
    <text evidence="3">Belongs to the phosphohexose mutase family.</text>
</comment>
<dbReference type="InterPro" id="IPR016055">
    <property type="entry name" value="A-D-PHexomutase_a/b/a-I/II/III"/>
</dbReference>
<evidence type="ECO:0000256" key="6">
    <source>
        <dbReference type="ARBA" id="ARBA00022526"/>
    </source>
</evidence>
<sequence>MVLFSVTKKATTPFDGQKPGTSGLRKKVTVFQQPHYLQNFVQSTFNALPADKVKGATIVVSGDGRYFSKDAVQIITKMAAANGVRRVWVGQNSLMSTPAVSAVIRERVGADDFGIKYNMENGGPAPESVTDKIFSNTTTITEYLIAEDLPDVDISVVGVTTFSGPEGPFDVDVFDSTIDYIKLMKTIFDFESIKKLLASPKFTFCYDALHGVAGTYATRIFVEELGAAESSLLNCVPKEDFGGGHPDPNLTYAKELVDRMGLGKSSNAEPPEFGAAADGDADRNMILGKRFFVTPSDSVAIIAANAVQSIPYFSSGLKGVARSMPTSAALDVVAKNLNLKFFEVPTGWKFFGNLMDAGMCSICGEESFGTGSDHIREKDGIWAVLAWLSILAFKNKDNLGGDKLVTVEDIVRQHWGTYGRHYYTRYDYENVDAGAAKELMANLVSMQSSLSDVNKLIKEIRSDVSDVVAADEFEYKDPVDGSVSKHQGVRYLFGDGSRLVFRLSGTGSVGATIRVYIEQYEKDSSKTGRDSQDALAPLVRPQSQADYTIRSQLTQLRDLRDRHEIWLYSDRNPTSTRISWRTGGVTLEIGRSDRMDEPRVAPVPCLALKHGADSDKPVLFSISDATAIDNNGGVDIPGLTNGNAWVTPQGWIRVRSASDASTFLQNPQDPDGKIPLPHLPRELPSTCSCRLSGKPNGSESCIVLLVETEEDVTVLWYCRFGGGGGEGEGWVRHEYDVGTQWDIRPGKEGQREKVPIWSIAACRGKFYFNATPESVGVLEFTPTPTAPVFGSIAIADPLPGGYGVLGAALGFLVEAEDDLYMVRLLLDRDFETVYDLIVYKMDFSEQQWHEVDDIGGRAFLLAPAYFGASRAADECGLEKDSVYVPYAHNKCFEVCKVEEKGDIDVVNLIEAPDAKIGMWIMPTD</sequence>
<dbReference type="NCBIfam" id="NF005737">
    <property type="entry name" value="PRK07564.1-1"/>
    <property type="match status" value="1"/>
</dbReference>
<organism evidence="19">
    <name type="scientific">Oryza barthii</name>
    <dbReference type="NCBI Taxonomy" id="65489"/>
    <lineage>
        <taxon>Eukaryota</taxon>
        <taxon>Viridiplantae</taxon>
        <taxon>Streptophyta</taxon>
        <taxon>Embryophyta</taxon>
        <taxon>Tracheophyta</taxon>
        <taxon>Spermatophyta</taxon>
        <taxon>Magnoliopsida</taxon>
        <taxon>Liliopsida</taxon>
        <taxon>Poales</taxon>
        <taxon>Poaceae</taxon>
        <taxon>BOP clade</taxon>
        <taxon>Oryzoideae</taxon>
        <taxon>Oryzeae</taxon>
        <taxon>Oryzinae</taxon>
        <taxon>Oryza</taxon>
    </lineage>
</organism>
<evidence type="ECO:0000256" key="12">
    <source>
        <dbReference type="ARBA" id="ARBA00045679"/>
    </source>
</evidence>
<comment type="catalytic activity">
    <reaction evidence="13">
        <text>alpha-D-glucose 1,6-bisphosphate + L-seryl-[protein] = O-phospho-L-seryl-[protein] + alpha-D-glucose 6-phosphate</text>
        <dbReference type="Rhea" id="RHEA:68752"/>
        <dbReference type="Rhea" id="RHEA-COMP:9863"/>
        <dbReference type="Rhea" id="RHEA-COMP:11604"/>
        <dbReference type="ChEBI" id="CHEBI:29999"/>
        <dbReference type="ChEBI" id="CHEBI:58225"/>
        <dbReference type="ChEBI" id="CHEBI:58392"/>
        <dbReference type="ChEBI" id="CHEBI:83421"/>
    </reaction>
</comment>
<evidence type="ECO:0000313" key="20">
    <source>
        <dbReference type="Proteomes" id="UP000026960"/>
    </source>
</evidence>
<dbReference type="PRINTS" id="PR00509">
    <property type="entry name" value="PGMPMM"/>
</dbReference>
<dbReference type="CDD" id="cd03085">
    <property type="entry name" value="PGM1"/>
    <property type="match status" value="1"/>
</dbReference>
<dbReference type="GO" id="GO:0046872">
    <property type="term" value="F:metal ion binding"/>
    <property type="evidence" value="ECO:0007669"/>
    <property type="project" value="UniProtKB-KW"/>
</dbReference>
<evidence type="ECO:0000256" key="8">
    <source>
        <dbReference type="ARBA" id="ARBA00022723"/>
    </source>
</evidence>
<comment type="catalytic activity">
    <reaction evidence="1">
        <text>alpha-D-glucose 1-phosphate = alpha-D-glucose 6-phosphate</text>
        <dbReference type="Rhea" id="RHEA:23536"/>
        <dbReference type="ChEBI" id="CHEBI:58225"/>
        <dbReference type="ChEBI" id="CHEBI:58601"/>
        <dbReference type="EC" id="5.4.2.2"/>
    </reaction>
</comment>
<dbReference type="PANTHER" id="PTHR22573:SF2">
    <property type="entry name" value="PHOSPHOGLUCOMUTASE"/>
    <property type="match status" value="1"/>
</dbReference>
<comment type="cofactor">
    <cofactor evidence="2">
        <name>Mg(2+)</name>
        <dbReference type="ChEBI" id="CHEBI:18420"/>
    </cofactor>
</comment>
<evidence type="ECO:0000259" key="18">
    <source>
        <dbReference type="Pfam" id="PF03478"/>
    </source>
</evidence>
<keyword evidence="8" id="KW-0479">Metal-binding</keyword>
<accession>A0A0D3FN74</accession>
<keyword evidence="7" id="KW-0597">Phosphoprotein</keyword>
<name>A0A0D3FN74_9ORYZ</name>
<dbReference type="InterPro" id="IPR005841">
    <property type="entry name" value="Alpha-D-phosphohexomutase_SF"/>
</dbReference>
<comment type="function">
    <text evidence="12">Catalyzes the reversible isomerization of alpha-D-glucose 1-phosphate to alpha-D-glucose 6-phosphate. The mechanism proceeds via the intermediate compound alpha-D-glucose 1,6-bisphosphate. This enzyme participates in both the breakdown and synthesis of glucose.</text>
</comment>
<evidence type="ECO:0000256" key="9">
    <source>
        <dbReference type="ARBA" id="ARBA00022842"/>
    </source>
</evidence>
<dbReference type="Pfam" id="PF02878">
    <property type="entry name" value="PGM_PMM_I"/>
    <property type="match status" value="1"/>
</dbReference>
<dbReference type="Gene3D" id="3.40.120.10">
    <property type="entry name" value="Alpha-D-Glucose-1,6-Bisphosphate, subunit A, domain 3"/>
    <property type="match status" value="3"/>
</dbReference>
<feature type="domain" description="Alpha-D-phosphohexomutase alpha/beta/alpha" evidence="15">
    <location>
        <begin position="17"/>
        <end position="143"/>
    </location>
</feature>
<keyword evidence="9" id="KW-0460">Magnesium</keyword>
<comment type="subunit">
    <text evidence="4">Monomer.</text>
</comment>
<dbReference type="HOGENOM" id="CLU_008761_0_0_1"/>
<dbReference type="PANTHER" id="PTHR22573">
    <property type="entry name" value="PHOSPHOHEXOMUTASE FAMILY MEMBER"/>
    <property type="match status" value="1"/>
</dbReference>
<keyword evidence="10" id="KW-0413">Isomerase</keyword>
<dbReference type="GO" id="GO:0004614">
    <property type="term" value="F:phosphoglucomutase activity"/>
    <property type="evidence" value="ECO:0007669"/>
    <property type="project" value="UniProtKB-EC"/>
</dbReference>
<dbReference type="Pfam" id="PF03478">
    <property type="entry name" value="Beta-prop_KIB1-4"/>
    <property type="match status" value="1"/>
</dbReference>
<dbReference type="InterPro" id="IPR005845">
    <property type="entry name" value="A-D-PHexomutase_a/b/a-II"/>
</dbReference>
<dbReference type="FunFam" id="3.40.120.10:FF:000004">
    <property type="entry name" value="Phosphoglucomutase 5"/>
    <property type="match status" value="1"/>
</dbReference>
<evidence type="ECO:0000256" key="1">
    <source>
        <dbReference type="ARBA" id="ARBA00000443"/>
    </source>
</evidence>
<feature type="domain" description="KIB1-4 beta-propeller" evidence="18">
    <location>
        <begin position="645"/>
        <end position="885"/>
    </location>
</feature>
<dbReference type="FunFam" id="3.40.120.10:FF:000009">
    <property type="entry name" value="Phosphoglucomutase, cytoplasmic 1"/>
    <property type="match status" value="1"/>
</dbReference>
<dbReference type="Pfam" id="PF02880">
    <property type="entry name" value="PGM_PMM_III"/>
    <property type="match status" value="1"/>
</dbReference>
<dbReference type="Gene3D" id="3.30.310.50">
    <property type="entry name" value="Alpha-D-phosphohexomutase, C-terminal domain"/>
    <property type="match status" value="1"/>
</dbReference>
<dbReference type="InterPro" id="IPR005846">
    <property type="entry name" value="A-D-PHexomutase_a/b/a-III"/>
</dbReference>
<dbReference type="GO" id="GO:0005829">
    <property type="term" value="C:cytosol"/>
    <property type="evidence" value="ECO:0007669"/>
    <property type="project" value="TreeGrafter"/>
</dbReference>
<keyword evidence="20" id="KW-1185">Reference proteome</keyword>
<feature type="domain" description="Alpha-D-phosphohexomutase alpha/beta/alpha" evidence="17">
    <location>
        <begin position="296"/>
        <end position="396"/>
    </location>
</feature>
<dbReference type="SUPFAM" id="SSF55957">
    <property type="entry name" value="Phosphoglucomutase, C-terminal domain"/>
    <property type="match status" value="1"/>
</dbReference>
<dbReference type="InterPro" id="IPR036900">
    <property type="entry name" value="A-D-PHexomutase_C_sf"/>
</dbReference>
<dbReference type="EC" id="5.4.2.2" evidence="5"/>
<dbReference type="Gramene" id="OBART03G31750.1">
    <property type="protein sequence ID" value="OBART03G31750.1"/>
    <property type="gene ID" value="OBART03G31750"/>
</dbReference>
<evidence type="ECO:0000256" key="13">
    <source>
        <dbReference type="ARBA" id="ARBA00049318"/>
    </source>
</evidence>
<evidence type="ECO:0000256" key="10">
    <source>
        <dbReference type="ARBA" id="ARBA00023235"/>
    </source>
</evidence>
<dbReference type="InterPro" id="IPR005174">
    <property type="entry name" value="KIB1-4_b-propeller"/>
</dbReference>
<evidence type="ECO:0000256" key="11">
    <source>
        <dbReference type="ARBA" id="ARBA00023277"/>
    </source>
</evidence>
<reference evidence="19" key="2">
    <citation type="submission" date="2015-03" db="UniProtKB">
        <authorList>
            <consortium name="EnsemblPlants"/>
        </authorList>
    </citation>
    <scope>IDENTIFICATION</scope>
</reference>
<evidence type="ECO:0000256" key="7">
    <source>
        <dbReference type="ARBA" id="ARBA00022553"/>
    </source>
</evidence>
<dbReference type="FunFam" id="3.30.310.50:FF:000002">
    <property type="entry name" value="Phosphoglucomutase 5"/>
    <property type="match status" value="1"/>
</dbReference>
<dbReference type="Pfam" id="PF02879">
    <property type="entry name" value="PGM_PMM_II"/>
    <property type="match status" value="1"/>
</dbReference>
<dbReference type="Pfam" id="PF24947">
    <property type="entry name" value="PGM1_C_vert_fung"/>
    <property type="match status" value="1"/>
</dbReference>
<dbReference type="eggNOG" id="KOG0625">
    <property type="taxonomic scope" value="Eukaryota"/>
</dbReference>
<dbReference type="EnsemblPlants" id="OBART03G31750.1">
    <property type="protein sequence ID" value="OBART03G31750.1"/>
    <property type="gene ID" value="OBART03G31750"/>
</dbReference>
<dbReference type="Proteomes" id="UP000026960">
    <property type="component" value="Chromosome 3"/>
</dbReference>
<dbReference type="PaxDb" id="65489-OBART03G31750.1"/>
<protein>
    <recommendedName>
        <fullName evidence="5">phosphoglucomutase (alpha-D-glucose-1,6-bisphosphate-dependent)</fullName>
        <ecNumber evidence="5">5.4.2.2</ecNumber>
    </recommendedName>
</protein>
<proteinExistence type="inferred from homology"/>
<dbReference type="STRING" id="65489.A0A0D3FN74"/>
<evidence type="ECO:0000256" key="2">
    <source>
        <dbReference type="ARBA" id="ARBA00001946"/>
    </source>
</evidence>
<keyword evidence="11" id="KW-0119">Carbohydrate metabolism</keyword>
<evidence type="ECO:0000259" key="15">
    <source>
        <dbReference type="Pfam" id="PF02878"/>
    </source>
</evidence>
<evidence type="ECO:0000256" key="5">
    <source>
        <dbReference type="ARBA" id="ARBA00012728"/>
    </source>
</evidence>
<evidence type="ECO:0000256" key="14">
    <source>
        <dbReference type="ARBA" id="ARBA00049409"/>
    </source>
</evidence>
<evidence type="ECO:0000259" key="16">
    <source>
        <dbReference type="Pfam" id="PF02879"/>
    </source>
</evidence>
<dbReference type="SUPFAM" id="SSF53738">
    <property type="entry name" value="Phosphoglucomutase, first 3 domains"/>
    <property type="match status" value="3"/>
</dbReference>
<feature type="domain" description="Alpha-D-phosphohexomutase alpha/beta/alpha" evidence="16">
    <location>
        <begin position="179"/>
        <end position="287"/>
    </location>
</feature>
<dbReference type="AlphaFoldDB" id="A0A0D3FN74"/>
<evidence type="ECO:0000259" key="17">
    <source>
        <dbReference type="Pfam" id="PF02880"/>
    </source>
</evidence>
<reference evidence="19" key="1">
    <citation type="journal article" date="2009" name="Rice">
        <title>De Novo Next Generation Sequencing of Plant Genomes.</title>
        <authorList>
            <person name="Rounsley S."/>
            <person name="Marri P.R."/>
            <person name="Yu Y."/>
            <person name="He R."/>
            <person name="Sisneros N."/>
            <person name="Goicoechea J.L."/>
            <person name="Lee S.J."/>
            <person name="Angelova A."/>
            <person name="Kudrna D."/>
            <person name="Luo M."/>
            <person name="Affourtit J."/>
            <person name="Desany B."/>
            <person name="Knight J."/>
            <person name="Niazi F."/>
            <person name="Egholm M."/>
            <person name="Wing R.A."/>
        </authorList>
    </citation>
    <scope>NUCLEOTIDE SEQUENCE [LARGE SCALE GENOMIC DNA]</scope>
    <source>
        <strain evidence="19">cv. IRGC 105608</strain>
    </source>
</reference>
<dbReference type="GO" id="GO:0006006">
    <property type="term" value="P:glucose metabolic process"/>
    <property type="evidence" value="ECO:0007669"/>
    <property type="project" value="UniProtKB-KW"/>
</dbReference>
<dbReference type="InterPro" id="IPR045244">
    <property type="entry name" value="PGM"/>
</dbReference>
<evidence type="ECO:0000256" key="4">
    <source>
        <dbReference type="ARBA" id="ARBA00011245"/>
    </source>
</evidence>
<evidence type="ECO:0000313" key="19">
    <source>
        <dbReference type="EnsemblPlants" id="OBART03G31750.1"/>
    </source>
</evidence>
<evidence type="ECO:0000256" key="3">
    <source>
        <dbReference type="ARBA" id="ARBA00010231"/>
    </source>
</evidence>
<dbReference type="InterPro" id="IPR005844">
    <property type="entry name" value="A-D-PHexomutase_a/b/a-I"/>
</dbReference>
<comment type="catalytic activity">
    <reaction evidence="14">
        <text>O-phospho-L-seryl-[protein] + alpha-D-glucose 1-phosphate = alpha-D-glucose 1,6-bisphosphate + L-seryl-[protein]</text>
        <dbReference type="Rhea" id="RHEA:68748"/>
        <dbReference type="Rhea" id="RHEA-COMP:9863"/>
        <dbReference type="Rhea" id="RHEA-COMP:11604"/>
        <dbReference type="ChEBI" id="CHEBI:29999"/>
        <dbReference type="ChEBI" id="CHEBI:58392"/>
        <dbReference type="ChEBI" id="CHEBI:58601"/>
        <dbReference type="ChEBI" id="CHEBI:83421"/>
    </reaction>
</comment>
<keyword evidence="6" id="KW-0313">Glucose metabolism</keyword>